<feature type="domain" description="WW" evidence="1">
    <location>
        <begin position="48"/>
        <end position="81"/>
    </location>
</feature>
<dbReference type="AlphaFoldDB" id="A0A6A6URI3"/>
<dbReference type="EMBL" id="MU004230">
    <property type="protein sequence ID" value="KAF2674073.1"/>
    <property type="molecule type" value="Genomic_DNA"/>
</dbReference>
<evidence type="ECO:0000313" key="2">
    <source>
        <dbReference type="EMBL" id="KAF2674073.1"/>
    </source>
</evidence>
<dbReference type="Proteomes" id="UP000799302">
    <property type="component" value="Unassembled WGS sequence"/>
</dbReference>
<proteinExistence type="predicted"/>
<evidence type="ECO:0000313" key="3">
    <source>
        <dbReference type="Proteomes" id="UP000799302"/>
    </source>
</evidence>
<gene>
    <name evidence="2" type="ORF">BT63DRAFT_1662</name>
</gene>
<dbReference type="PROSITE" id="PS50020">
    <property type="entry name" value="WW_DOMAIN_2"/>
    <property type="match status" value="1"/>
</dbReference>
<dbReference type="SMART" id="SM00456">
    <property type="entry name" value="WW"/>
    <property type="match status" value="2"/>
</dbReference>
<dbReference type="InterPro" id="IPR036020">
    <property type="entry name" value="WW_dom_sf"/>
</dbReference>
<accession>A0A6A6URI3</accession>
<name>A0A6A6URI3_9PEZI</name>
<dbReference type="CDD" id="cd00201">
    <property type="entry name" value="WW"/>
    <property type="match status" value="1"/>
</dbReference>
<protein>
    <recommendedName>
        <fullName evidence="1">WW domain-containing protein</fullName>
    </recommendedName>
</protein>
<dbReference type="OrthoDB" id="3045089at2759"/>
<keyword evidence="3" id="KW-1185">Reference proteome</keyword>
<dbReference type="InterPro" id="IPR001202">
    <property type="entry name" value="WW_dom"/>
</dbReference>
<dbReference type="SUPFAM" id="SSF51045">
    <property type="entry name" value="WW domain"/>
    <property type="match status" value="1"/>
</dbReference>
<reference evidence="2" key="1">
    <citation type="journal article" date="2020" name="Stud. Mycol.">
        <title>101 Dothideomycetes genomes: a test case for predicting lifestyles and emergence of pathogens.</title>
        <authorList>
            <person name="Haridas S."/>
            <person name="Albert R."/>
            <person name="Binder M."/>
            <person name="Bloem J."/>
            <person name="Labutti K."/>
            <person name="Salamov A."/>
            <person name="Andreopoulos B."/>
            <person name="Baker S."/>
            <person name="Barry K."/>
            <person name="Bills G."/>
            <person name="Bluhm B."/>
            <person name="Cannon C."/>
            <person name="Castanera R."/>
            <person name="Culley D."/>
            <person name="Daum C."/>
            <person name="Ezra D."/>
            <person name="Gonzalez J."/>
            <person name="Henrissat B."/>
            <person name="Kuo A."/>
            <person name="Liang C."/>
            <person name="Lipzen A."/>
            <person name="Lutzoni F."/>
            <person name="Magnuson J."/>
            <person name="Mondo S."/>
            <person name="Nolan M."/>
            <person name="Ohm R."/>
            <person name="Pangilinan J."/>
            <person name="Park H.-J."/>
            <person name="Ramirez L."/>
            <person name="Alfaro M."/>
            <person name="Sun H."/>
            <person name="Tritt A."/>
            <person name="Yoshinaga Y."/>
            <person name="Zwiers L.-H."/>
            <person name="Turgeon B."/>
            <person name="Goodwin S."/>
            <person name="Spatafora J."/>
            <person name="Crous P."/>
            <person name="Grigoriev I."/>
        </authorList>
    </citation>
    <scope>NUCLEOTIDE SEQUENCE</scope>
    <source>
        <strain evidence="2">CBS 115976</strain>
    </source>
</reference>
<evidence type="ECO:0000259" key="1">
    <source>
        <dbReference type="PROSITE" id="PS50020"/>
    </source>
</evidence>
<organism evidence="2 3">
    <name type="scientific">Microthyrium microscopicum</name>
    <dbReference type="NCBI Taxonomy" id="703497"/>
    <lineage>
        <taxon>Eukaryota</taxon>
        <taxon>Fungi</taxon>
        <taxon>Dikarya</taxon>
        <taxon>Ascomycota</taxon>
        <taxon>Pezizomycotina</taxon>
        <taxon>Dothideomycetes</taxon>
        <taxon>Dothideomycetes incertae sedis</taxon>
        <taxon>Microthyriales</taxon>
        <taxon>Microthyriaceae</taxon>
        <taxon>Microthyrium</taxon>
    </lineage>
</organism>
<dbReference type="Gene3D" id="2.20.70.10">
    <property type="match status" value="1"/>
</dbReference>
<sequence length="170" mass="19786">MSDAFELSMDTKKRFEVRHDANGRPYYFDIQEQTSGYLPTLESESMMNELPPGYELRHDKQGRQYYVNHNDETTSYMNPNRRNLKEEPTSRHDACVIQKTIDGSEFVVDYAANSIVGPVHDRKVYFLESWTQDGQEYVLRIHEGKVYGFFPRTRSQDGIVQAEAADDMAK</sequence>